<feature type="short sequence motif" description="GXGXXG" evidence="5">
    <location>
        <begin position="13"/>
        <end position="18"/>
    </location>
</feature>
<evidence type="ECO:0000256" key="3">
    <source>
        <dbReference type="ARBA" id="ARBA00022963"/>
    </source>
</evidence>
<dbReference type="SUPFAM" id="SSF52151">
    <property type="entry name" value="FabD/lysophospholipase-like"/>
    <property type="match status" value="1"/>
</dbReference>
<evidence type="ECO:0000256" key="1">
    <source>
        <dbReference type="ARBA" id="ARBA00006636"/>
    </source>
</evidence>
<feature type="short sequence motif" description="GXSXG" evidence="5">
    <location>
        <begin position="40"/>
        <end position="44"/>
    </location>
</feature>
<evidence type="ECO:0000259" key="6">
    <source>
        <dbReference type="PROSITE" id="PS51635"/>
    </source>
</evidence>
<feature type="domain" description="PNPLA" evidence="6">
    <location>
        <begin position="9"/>
        <end position="170"/>
    </location>
</feature>
<comment type="caution">
    <text evidence="7">The sequence shown here is derived from an EMBL/GenBank/DDBJ whole genome shotgun (WGS) entry which is preliminary data.</text>
</comment>
<dbReference type="GO" id="GO:0016042">
    <property type="term" value="P:lipid catabolic process"/>
    <property type="evidence" value="ECO:0007669"/>
    <property type="project" value="UniProtKB-UniRule"/>
</dbReference>
<evidence type="ECO:0000313" key="8">
    <source>
        <dbReference type="Proteomes" id="UP000034069"/>
    </source>
</evidence>
<dbReference type="AlphaFoldDB" id="A0A0G1GKV0"/>
<keyword evidence="4 5" id="KW-0443">Lipid metabolism</keyword>
<dbReference type="Proteomes" id="UP000034069">
    <property type="component" value="Unassembled WGS sequence"/>
</dbReference>
<evidence type="ECO:0000256" key="4">
    <source>
        <dbReference type="ARBA" id="ARBA00023098"/>
    </source>
</evidence>
<evidence type="ECO:0000256" key="2">
    <source>
        <dbReference type="ARBA" id="ARBA00022801"/>
    </source>
</evidence>
<feature type="short sequence motif" description="DGA/G" evidence="5">
    <location>
        <begin position="157"/>
        <end position="159"/>
    </location>
</feature>
<name>A0A0G1GKV0_9BACT</name>
<dbReference type="Gene3D" id="3.40.1090.10">
    <property type="entry name" value="Cytosolic phospholipase A2 catalytic domain"/>
    <property type="match status" value="2"/>
</dbReference>
<reference evidence="7 8" key="1">
    <citation type="journal article" date="2015" name="Nature">
        <title>rRNA introns, odd ribosomes, and small enigmatic genomes across a large radiation of phyla.</title>
        <authorList>
            <person name="Brown C.T."/>
            <person name="Hug L.A."/>
            <person name="Thomas B.C."/>
            <person name="Sharon I."/>
            <person name="Castelle C.J."/>
            <person name="Singh A."/>
            <person name="Wilkins M.J."/>
            <person name="Williams K.H."/>
            <person name="Banfield J.F."/>
        </authorList>
    </citation>
    <scope>NUCLEOTIDE SEQUENCE [LARGE SCALE GENOMIC DNA]</scope>
</reference>
<dbReference type="GO" id="GO:0004622">
    <property type="term" value="F:phosphatidylcholine lysophospholipase activity"/>
    <property type="evidence" value="ECO:0007669"/>
    <property type="project" value="InterPro"/>
</dbReference>
<feature type="active site" description="Proton acceptor" evidence="5">
    <location>
        <position position="157"/>
    </location>
</feature>
<gene>
    <name evidence="7" type="ORF">UW23_C0025G0015</name>
</gene>
<proteinExistence type="inferred from homology"/>
<dbReference type="PANTHER" id="PTHR14226:SF76">
    <property type="entry name" value="NTE FAMILY PROTEIN RSSA"/>
    <property type="match status" value="1"/>
</dbReference>
<dbReference type="InterPro" id="IPR002641">
    <property type="entry name" value="PNPLA_dom"/>
</dbReference>
<dbReference type="PROSITE" id="PS51635">
    <property type="entry name" value="PNPLA"/>
    <property type="match status" value="1"/>
</dbReference>
<dbReference type="PATRIC" id="fig|1618376.3.peg.633"/>
<dbReference type="GO" id="GO:0046470">
    <property type="term" value="P:phosphatidylcholine metabolic process"/>
    <property type="evidence" value="ECO:0007669"/>
    <property type="project" value="InterPro"/>
</dbReference>
<dbReference type="PROSITE" id="PS01237">
    <property type="entry name" value="UPF0028"/>
    <property type="match status" value="1"/>
</dbReference>
<dbReference type="InterPro" id="IPR050301">
    <property type="entry name" value="NTE"/>
</dbReference>
<dbReference type="EMBL" id="LCHN01000025">
    <property type="protein sequence ID" value="KKT34988.1"/>
    <property type="molecule type" value="Genomic_DNA"/>
</dbReference>
<dbReference type="InterPro" id="IPR001423">
    <property type="entry name" value="LysoPLipase_patatin_CS"/>
</dbReference>
<keyword evidence="3 5" id="KW-0442">Lipid degradation</keyword>
<keyword evidence="2 5" id="KW-0378">Hydrolase</keyword>
<feature type="active site" description="Nucleophile" evidence="5">
    <location>
        <position position="42"/>
    </location>
</feature>
<protein>
    <submittedName>
        <fullName evidence="7">Patatin family phospholipase</fullName>
    </submittedName>
</protein>
<organism evidence="7 8">
    <name type="scientific">Candidatus Collierbacteria bacterium GW2011_GWA1_44_12</name>
    <dbReference type="NCBI Taxonomy" id="1618376"/>
    <lineage>
        <taxon>Bacteria</taxon>
        <taxon>Candidatus Collieribacteriota</taxon>
    </lineage>
</organism>
<accession>A0A0G1GKV0</accession>
<dbReference type="Pfam" id="PF01734">
    <property type="entry name" value="Patatin"/>
    <property type="match status" value="1"/>
</dbReference>
<evidence type="ECO:0000313" key="7">
    <source>
        <dbReference type="EMBL" id="KKT34988.1"/>
    </source>
</evidence>
<dbReference type="PANTHER" id="PTHR14226">
    <property type="entry name" value="NEUROPATHY TARGET ESTERASE/SWISS CHEESE D.MELANOGASTER"/>
    <property type="match status" value="1"/>
</dbReference>
<evidence type="ECO:0000256" key="5">
    <source>
        <dbReference type="PROSITE-ProRule" id="PRU01161"/>
    </source>
</evidence>
<dbReference type="InterPro" id="IPR016035">
    <property type="entry name" value="Acyl_Trfase/lysoPLipase"/>
</dbReference>
<comment type="similarity">
    <text evidence="1">Belongs to the NTE family.</text>
</comment>
<sequence length="264" mass="28324">MTKRKKLGLALGGGGARGLAHIGVIKVLLEEKIPIDLIAGTSMGAMVGGLYAALGDIEKVEKIAVDFTVKDWVSTFVDRVGGMGLIKGERAENKIRAMVGDVAIEKLSIPFGAVATDINTAEKVVIDRGDLAKGIRASCSVPLLFEPVVMEGRTLVDGGTSCPVPVEIVKEMGADVIVAVNLDSVYFLPENQRKTKISTLDVMRNTLFLLKYHLAEKEIREADVVINPAIPYVGDLDFVNKKSLITGGEFAARKAIELIRPLLV</sequence>